<reference evidence="1 2" key="1">
    <citation type="submission" date="2018-05" db="EMBL/GenBank/DDBJ databases">
        <title>Genome sequencing and assembly of the regulated plant pathogen Lachnellula willkommii and related sister species for the development of diagnostic species identification markers.</title>
        <authorList>
            <person name="Giroux E."/>
            <person name="Bilodeau G."/>
        </authorList>
    </citation>
    <scope>NUCLEOTIDE SEQUENCE [LARGE SCALE GENOMIC DNA]</scope>
    <source>
        <strain evidence="1 2">CBS 172.35</strain>
    </source>
</reference>
<dbReference type="EMBL" id="QGML01000642">
    <property type="protein sequence ID" value="TVY91115.1"/>
    <property type="molecule type" value="Genomic_DNA"/>
</dbReference>
<comment type="caution">
    <text evidence="1">The sequence shown here is derived from an EMBL/GenBank/DDBJ whole genome shotgun (WGS) entry which is preliminary data.</text>
</comment>
<protein>
    <submittedName>
        <fullName evidence="1">Uncharacterized protein</fullName>
    </submittedName>
</protein>
<evidence type="ECO:0000313" key="2">
    <source>
        <dbReference type="Proteomes" id="UP000315522"/>
    </source>
</evidence>
<organism evidence="1 2">
    <name type="scientific">Lachnellula willkommii</name>
    <dbReference type="NCBI Taxonomy" id="215461"/>
    <lineage>
        <taxon>Eukaryota</taxon>
        <taxon>Fungi</taxon>
        <taxon>Dikarya</taxon>
        <taxon>Ascomycota</taxon>
        <taxon>Pezizomycotina</taxon>
        <taxon>Leotiomycetes</taxon>
        <taxon>Helotiales</taxon>
        <taxon>Lachnaceae</taxon>
        <taxon>Lachnellula</taxon>
    </lineage>
</organism>
<sequence>MALHRRLCFDPEESASVQHFFGSISRRIAKQAHFSIPITVFDSPWVGSKYFEVFVSVRTHGSGPGPNLGPMGTHGDPYGPKQILFVTSAYPSLPLTISDRVAQVFTKRISKIWNSFERLVRASRRSELLLHLDCMNRALGDLPFADQALDLLDMRFKAILSLKKVIVNFQVYSEEDLSDDRIKMRDRGWTVEITKLPKKKWISVDDRVEFDNGEECNAYNEEWHRHEWQREQDQEDRLWEEEYYHRRRDPYWKNDSDYD</sequence>
<dbReference type="AlphaFoldDB" id="A0A559MDS4"/>
<dbReference type="Proteomes" id="UP000315522">
    <property type="component" value="Unassembled WGS sequence"/>
</dbReference>
<proteinExistence type="predicted"/>
<accession>A0A559MDS4</accession>
<keyword evidence="2" id="KW-1185">Reference proteome</keyword>
<evidence type="ECO:0000313" key="1">
    <source>
        <dbReference type="EMBL" id="TVY91115.1"/>
    </source>
</evidence>
<gene>
    <name evidence="1" type="ORF">LAWI1_G004341</name>
</gene>
<name>A0A559MDS4_9HELO</name>